<evidence type="ECO:0000259" key="4">
    <source>
        <dbReference type="Pfam" id="PF04500"/>
    </source>
</evidence>
<sequence>VGDAQDNGYQFIPTHRGKHLLMINGYTYSQMNMTNNYYCSKKQSANCRARVKLDGNGRIVNADYTHTHAPPKYLRTSSGQFYKL</sequence>
<evidence type="ECO:0000256" key="2">
    <source>
        <dbReference type="ARBA" id="ARBA00022771"/>
    </source>
</evidence>
<name>S4P8U3_9NEOP</name>
<feature type="domain" description="FLYWCH-type" evidence="4">
    <location>
        <begin position="11"/>
        <end position="68"/>
    </location>
</feature>
<keyword evidence="2" id="KW-0863">Zinc-finger</keyword>
<dbReference type="Pfam" id="PF04500">
    <property type="entry name" value="FLYWCH"/>
    <property type="match status" value="1"/>
</dbReference>
<proteinExistence type="predicted"/>
<reference evidence="5" key="2">
    <citation type="submission" date="2013-05" db="EMBL/GenBank/DDBJ databases">
        <authorList>
            <person name="Carter J.-M."/>
            <person name="Baker S.C."/>
            <person name="Pink R."/>
            <person name="Carter D.R.F."/>
            <person name="Collins A."/>
            <person name="Tomlin J."/>
            <person name="Gibbs M."/>
            <person name="Breuker C.J."/>
        </authorList>
    </citation>
    <scope>NUCLEOTIDE SEQUENCE</scope>
    <source>
        <tissue evidence="5">Ovary</tissue>
    </source>
</reference>
<dbReference type="InterPro" id="IPR007588">
    <property type="entry name" value="Znf_FLYWCH"/>
</dbReference>
<dbReference type="EMBL" id="GAIX01007132">
    <property type="protein sequence ID" value="JAA85428.1"/>
    <property type="molecule type" value="Transcribed_RNA"/>
</dbReference>
<accession>S4P8U3</accession>
<organism evidence="5">
    <name type="scientific">Pararge aegeria</name>
    <name type="common">speckled wood butterfly</name>
    <dbReference type="NCBI Taxonomy" id="116150"/>
    <lineage>
        <taxon>Eukaryota</taxon>
        <taxon>Metazoa</taxon>
        <taxon>Ecdysozoa</taxon>
        <taxon>Arthropoda</taxon>
        <taxon>Hexapoda</taxon>
        <taxon>Insecta</taxon>
        <taxon>Pterygota</taxon>
        <taxon>Neoptera</taxon>
        <taxon>Endopterygota</taxon>
        <taxon>Lepidoptera</taxon>
        <taxon>Glossata</taxon>
        <taxon>Ditrysia</taxon>
        <taxon>Papilionoidea</taxon>
        <taxon>Nymphalidae</taxon>
        <taxon>Satyrinae</taxon>
        <taxon>Satyrini</taxon>
        <taxon>Parargina</taxon>
        <taxon>Pararge</taxon>
    </lineage>
</organism>
<evidence type="ECO:0000256" key="1">
    <source>
        <dbReference type="ARBA" id="ARBA00022723"/>
    </source>
</evidence>
<keyword evidence="3" id="KW-0862">Zinc</keyword>
<feature type="non-terminal residue" evidence="5">
    <location>
        <position position="1"/>
    </location>
</feature>
<evidence type="ECO:0000313" key="5">
    <source>
        <dbReference type="EMBL" id="JAA85428.1"/>
    </source>
</evidence>
<dbReference type="Gene3D" id="2.20.25.240">
    <property type="match status" value="1"/>
</dbReference>
<dbReference type="GO" id="GO:0008270">
    <property type="term" value="F:zinc ion binding"/>
    <property type="evidence" value="ECO:0007669"/>
    <property type="project" value="UniProtKB-KW"/>
</dbReference>
<dbReference type="AlphaFoldDB" id="S4P8U3"/>
<reference evidence="5" key="1">
    <citation type="journal article" date="2013" name="BMC Genomics">
        <title>Unscrambling butterfly oogenesis.</title>
        <authorList>
            <person name="Carter J.M."/>
            <person name="Baker S.C."/>
            <person name="Pink R."/>
            <person name="Carter D.R."/>
            <person name="Collins A."/>
            <person name="Tomlin J."/>
            <person name="Gibbs M."/>
            <person name="Breuker C.J."/>
        </authorList>
    </citation>
    <scope>NUCLEOTIDE SEQUENCE</scope>
    <source>
        <tissue evidence="5">Ovary</tissue>
    </source>
</reference>
<protein>
    <submittedName>
        <fullName evidence="5">Modifier of mdg4</fullName>
    </submittedName>
</protein>
<keyword evidence="1" id="KW-0479">Metal-binding</keyword>
<evidence type="ECO:0000256" key="3">
    <source>
        <dbReference type="ARBA" id="ARBA00022833"/>
    </source>
</evidence>